<feature type="domain" description="PAS" evidence="7">
    <location>
        <begin position="139"/>
        <end position="173"/>
    </location>
</feature>
<dbReference type="InterPro" id="IPR001789">
    <property type="entry name" value="Sig_transdc_resp-reg_receiver"/>
</dbReference>
<comment type="caution">
    <text evidence="8">The sequence shown here is derived from an EMBL/GenBank/DDBJ whole genome shotgun (WGS) entry which is preliminary data.</text>
</comment>
<dbReference type="InterPro" id="IPR035965">
    <property type="entry name" value="PAS-like_dom_sf"/>
</dbReference>
<dbReference type="Gene3D" id="3.30.565.10">
    <property type="entry name" value="Histidine kinase-like ATPase, C-terminal domain"/>
    <property type="match status" value="1"/>
</dbReference>
<dbReference type="InterPro" id="IPR003661">
    <property type="entry name" value="HisK_dim/P_dom"/>
</dbReference>
<dbReference type="InterPro" id="IPR036890">
    <property type="entry name" value="HATPase_C_sf"/>
</dbReference>
<dbReference type="SUPFAM" id="SSF55874">
    <property type="entry name" value="ATPase domain of HSP90 chaperone/DNA topoisomerase II/histidine kinase"/>
    <property type="match status" value="1"/>
</dbReference>
<dbReference type="InterPro" id="IPR036097">
    <property type="entry name" value="HisK_dim/P_sf"/>
</dbReference>
<evidence type="ECO:0000259" key="7">
    <source>
        <dbReference type="PROSITE" id="PS50112"/>
    </source>
</evidence>
<dbReference type="PROSITE" id="PS50112">
    <property type="entry name" value="PAS"/>
    <property type="match status" value="1"/>
</dbReference>
<dbReference type="SUPFAM" id="SSF55785">
    <property type="entry name" value="PYP-like sensor domain (PAS domain)"/>
    <property type="match status" value="1"/>
</dbReference>
<dbReference type="SMART" id="SM00388">
    <property type="entry name" value="HisKA"/>
    <property type="match status" value="1"/>
</dbReference>
<dbReference type="EC" id="2.7.13.3" evidence="2"/>
<dbReference type="PROSITE" id="PS50110">
    <property type="entry name" value="RESPONSE_REGULATORY"/>
    <property type="match status" value="1"/>
</dbReference>
<dbReference type="PROSITE" id="PS50109">
    <property type="entry name" value="HIS_KIN"/>
    <property type="match status" value="1"/>
</dbReference>
<keyword evidence="3 4" id="KW-0597">Phosphoprotein</keyword>
<evidence type="ECO:0000313" key="8">
    <source>
        <dbReference type="EMBL" id="GAA4381744.1"/>
    </source>
</evidence>
<dbReference type="InterPro" id="IPR013656">
    <property type="entry name" value="PAS_4"/>
</dbReference>
<feature type="modified residue" description="4-aspartylphosphate" evidence="4">
    <location>
        <position position="570"/>
    </location>
</feature>
<dbReference type="Pfam" id="PF08448">
    <property type="entry name" value="PAS_4"/>
    <property type="match status" value="1"/>
</dbReference>
<protein>
    <recommendedName>
        <fullName evidence="2">histidine kinase</fullName>
        <ecNumber evidence="2">2.7.13.3</ecNumber>
    </recommendedName>
</protein>
<dbReference type="InterPro" id="IPR000014">
    <property type="entry name" value="PAS"/>
</dbReference>
<dbReference type="PANTHER" id="PTHR45339:SF3">
    <property type="entry name" value="HISTIDINE KINASE"/>
    <property type="match status" value="1"/>
</dbReference>
<evidence type="ECO:0000256" key="1">
    <source>
        <dbReference type="ARBA" id="ARBA00000085"/>
    </source>
</evidence>
<dbReference type="Proteomes" id="UP001500454">
    <property type="component" value="Unassembled WGS sequence"/>
</dbReference>
<dbReference type="SUPFAM" id="SSF47384">
    <property type="entry name" value="Homodimeric domain of signal transducing histidine kinase"/>
    <property type="match status" value="1"/>
</dbReference>
<sequence>MPNHTSISAPLPGTLTEAHAEIAALRAALVDQQKLARIPAQNPNPIYRLGPNQQRLFANPAADRLATQLAPVEQDMCREVVFSWAMESLATGEEIQRQLQVGNRYFAAHIVPFKPEQYVNMYLTEQTALVLAQQEQAAQQSFMERVLDTAPVVVFVRDADGRYVFKNAAARALWEQMTEPASTPEVAATQAKEQAGYAASDAEVLASGEQRVVEVNLTLPSGEKRCLQTIKQLLRWENGEPHVLGVSTDVTELKRATDAATAAAKARENFLANMSHEIRTPLNGVLGMAGQLAKTPLNMRQQELVGIIQHSGKHLLGVINDVLDMAKITSGKLELAQDAFDICEMLFQAASPLLQQAQEKGITVVANRLQDSCPNPRVVGDLQRLSQIILNLLSNAIKFTPPGGQITASGYQVAETPDTLTIEFSFADTGVGIAPDKLERIFENFTQAYADTSRHFGGTGLGLSISRALVERMGGKLNVVSEVGKGSTFSFCLTLPRAKETPVAAAPVTTDYDTGALRGKRLLLVEDNDINRLVARMLLEEWGAQLDEAEDGASGLAYATDKAYDAVLMDIQMPGMSGLEATVAIRALPDAQRAEVPILALTANAFQSDTEQYLAAGMNDCVAKPFDEAELYGKLAALVR</sequence>
<reference evidence="9" key="1">
    <citation type="journal article" date="2019" name="Int. J. Syst. Evol. Microbiol.">
        <title>The Global Catalogue of Microorganisms (GCM) 10K type strain sequencing project: providing services to taxonomists for standard genome sequencing and annotation.</title>
        <authorList>
            <consortium name="The Broad Institute Genomics Platform"/>
            <consortium name="The Broad Institute Genome Sequencing Center for Infectious Disease"/>
            <person name="Wu L."/>
            <person name="Ma J."/>
        </authorList>
    </citation>
    <scope>NUCLEOTIDE SEQUENCE [LARGE SCALE GENOMIC DNA]</scope>
    <source>
        <strain evidence="9">JCM 17924</strain>
    </source>
</reference>
<dbReference type="RefSeq" id="WP_345224035.1">
    <property type="nucleotide sequence ID" value="NZ_BAABHA010000004.1"/>
</dbReference>
<dbReference type="Pfam" id="PF00512">
    <property type="entry name" value="HisKA"/>
    <property type="match status" value="1"/>
</dbReference>
<evidence type="ECO:0000259" key="6">
    <source>
        <dbReference type="PROSITE" id="PS50110"/>
    </source>
</evidence>
<accession>A0ABP8IZD2</accession>
<dbReference type="CDD" id="cd17546">
    <property type="entry name" value="REC_hyHK_CKI1_RcsC-like"/>
    <property type="match status" value="1"/>
</dbReference>
<dbReference type="InterPro" id="IPR005467">
    <property type="entry name" value="His_kinase_dom"/>
</dbReference>
<dbReference type="InterPro" id="IPR003594">
    <property type="entry name" value="HATPase_dom"/>
</dbReference>
<dbReference type="SUPFAM" id="SSF52172">
    <property type="entry name" value="CheY-like"/>
    <property type="match status" value="1"/>
</dbReference>
<dbReference type="InterPro" id="IPR004358">
    <property type="entry name" value="Sig_transdc_His_kin-like_C"/>
</dbReference>
<evidence type="ECO:0000256" key="3">
    <source>
        <dbReference type="ARBA" id="ARBA00022553"/>
    </source>
</evidence>
<evidence type="ECO:0000259" key="5">
    <source>
        <dbReference type="PROSITE" id="PS50109"/>
    </source>
</evidence>
<dbReference type="Gene3D" id="3.40.50.2300">
    <property type="match status" value="1"/>
</dbReference>
<dbReference type="Gene3D" id="1.10.287.130">
    <property type="match status" value="1"/>
</dbReference>
<dbReference type="EMBL" id="BAABHA010000004">
    <property type="protein sequence ID" value="GAA4381744.1"/>
    <property type="molecule type" value="Genomic_DNA"/>
</dbReference>
<dbReference type="SMART" id="SM00448">
    <property type="entry name" value="REC"/>
    <property type="match status" value="1"/>
</dbReference>
<dbReference type="SMART" id="SM00387">
    <property type="entry name" value="HATPase_c"/>
    <property type="match status" value="1"/>
</dbReference>
<feature type="domain" description="Histidine kinase" evidence="5">
    <location>
        <begin position="273"/>
        <end position="497"/>
    </location>
</feature>
<proteinExistence type="predicted"/>
<feature type="domain" description="Response regulatory" evidence="6">
    <location>
        <begin position="521"/>
        <end position="639"/>
    </location>
</feature>
<dbReference type="PANTHER" id="PTHR45339">
    <property type="entry name" value="HYBRID SIGNAL TRANSDUCTION HISTIDINE KINASE J"/>
    <property type="match status" value="1"/>
</dbReference>
<evidence type="ECO:0000256" key="2">
    <source>
        <dbReference type="ARBA" id="ARBA00012438"/>
    </source>
</evidence>
<dbReference type="PRINTS" id="PR00344">
    <property type="entry name" value="BCTRLSENSOR"/>
</dbReference>
<comment type="catalytic activity">
    <reaction evidence="1">
        <text>ATP + protein L-histidine = ADP + protein N-phospho-L-histidine.</text>
        <dbReference type="EC" id="2.7.13.3"/>
    </reaction>
</comment>
<name>A0ABP8IZD2_9BACT</name>
<dbReference type="Pfam" id="PF00072">
    <property type="entry name" value="Response_reg"/>
    <property type="match status" value="1"/>
</dbReference>
<dbReference type="InterPro" id="IPR011006">
    <property type="entry name" value="CheY-like_superfamily"/>
</dbReference>
<evidence type="ECO:0000256" key="4">
    <source>
        <dbReference type="PROSITE-ProRule" id="PRU00169"/>
    </source>
</evidence>
<keyword evidence="9" id="KW-1185">Reference proteome</keyword>
<organism evidence="8 9">
    <name type="scientific">Hymenobacter koreensis</name>
    <dbReference type="NCBI Taxonomy" id="1084523"/>
    <lineage>
        <taxon>Bacteria</taxon>
        <taxon>Pseudomonadati</taxon>
        <taxon>Bacteroidota</taxon>
        <taxon>Cytophagia</taxon>
        <taxon>Cytophagales</taxon>
        <taxon>Hymenobacteraceae</taxon>
        <taxon>Hymenobacter</taxon>
    </lineage>
</organism>
<dbReference type="Pfam" id="PF02518">
    <property type="entry name" value="HATPase_c"/>
    <property type="match status" value="1"/>
</dbReference>
<evidence type="ECO:0000313" key="9">
    <source>
        <dbReference type="Proteomes" id="UP001500454"/>
    </source>
</evidence>
<dbReference type="Gene3D" id="3.30.450.20">
    <property type="entry name" value="PAS domain"/>
    <property type="match status" value="1"/>
</dbReference>
<gene>
    <name evidence="8" type="ORF">GCM10023186_21450</name>
</gene>
<dbReference type="CDD" id="cd00082">
    <property type="entry name" value="HisKA"/>
    <property type="match status" value="1"/>
</dbReference>
<dbReference type="CDD" id="cd16922">
    <property type="entry name" value="HATPase_EvgS-ArcB-TorS-like"/>
    <property type="match status" value="1"/>
</dbReference>